<feature type="domain" description="Rubisco LSMT substrate-binding" evidence="4">
    <location>
        <begin position="267"/>
        <end position="363"/>
    </location>
</feature>
<gene>
    <name evidence="5" type="ORF">OLUC0939_LOCUS2770</name>
</gene>
<evidence type="ECO:0000256" key="2">
    <source>
        <dbReference type="ARBA" id="ARBA00022679"/>
    </source>
</evidence>
<evidence type="ECO:0000313" key="5">
    <source>
        <dbReference type="EMBL" id="CAD8222048.1"/>
    </source>
</evidence>
<dbReference type="GO" id="GO:0032259">
    <property type="term" value="P:methylation"/>
    <property type="evidence" value="ECO:0007669"/>
    <property type="project" value="UniProtKB-KW"/>
</dbReference>
<organism evidence="5">
    <name type="scientific">Ostreococcus sp. 'lucimarinus'</name>
    <dbReference type="NCBI Taxonomy" id="242159"/>
    <lineage>
        <taxon>Eukaryota</taxon>
        <taxon>Viridiplantae</taxon>
        <taxon>Chlorophyta</taxon>
        <taxon>Mamiellophyceae</taxon>
        <taxon>Mamiellales</taxon>
        <taxon>Bathycoccaceae</taxon>
        <taxon>Ostreococcus</taxon>
    </lineage>
</organism>
<dbReference type="Pfam" id="PF09273">
    <property type="entry name" value="Rubis-subs-bind"/>
    <property type="match status" value="1"/>
</dbReference>
<dbReference type="CDD" id="cd10527">
    <property type="entry name" value="SET_LSMT"/>
    <property type="match status" value="1"/>
</dbReference>
<dbReference type="InterPro" id="IPR036464">
    <property type="entry name" value="Rubisco_LSMT_subst-bd_sf"/>
</dbReference>
<reference evidence="5" key="1">
    <citation type="submission" date="2021-01" db="EMBL/GenBank/DDBJ databases">
        <authorList>
            <person name="Corre E."/>
            <person name="Pelletier E."/>
            <person name="Niang G."/>
            <person name="Scheremetjew M."/>
            <person name="Finn R."/>
            <person name="Kale V."/>
            <person name="Holt S."/>
            <person name="Cochrane G."/>
            <person name="Meng A."/>
            <person name="Brown T."/>
            <person name="Cohen L."/>
        </authorList>
    </citation>
    <scope>NUCLEOTIDE SEQUENCE</scope>
    <source>
        <strain evidence="5">Clade-A-BCC118000</strain>
    </source>
</reference>
<name>A0A7R9T1N0_9CHLO</name>
<keyword evidence="2" id="KW-0808">Transferase</keyword>
<sequence length="404" mass="44626">MVVARVEDWEDERAVGARRTRGAFGAREGKGEVETRIARDAALERGATTAGAGKDEWALAIELMRERAKGGVSAYAPFVESLYEHTPARAVETSRAARARLEGHAAAETLREYERDAEDGWRAARRTFETFPSIFSVHEFTRAAFEEALAIVRANSFEARSEDGTRARALVPMAHLLLHDTGSEVPCVKIVDGVFVINVDEHEEGDELSCSHGDYSDAETFARFGVSAFYSAEKNARNKIKFAFPSEIYSMKSLDRCGSVENIAFTDAGATEEFMCALRLASANETEWAAISKSKASVRALRKKPLSEESEIAVYEALFATLTELLNSYPSSDNEDERLLQSRTLQSAPDEERAVTIRLREKRLALSSLNAVQYAGRQQLGGLLFDKHFADVLPSPVNVRQTNG</sequence>
<dbReference type="SUPFAM" id="SSF81822">
    <property type="entry name" value="RuBisCo LSMT C-terminal, substrate-binding domain"/>
    <property type="match status" value="1"/>
</dbReference>
<accession>A0A7R9T1N0</accession>
<evidence type="ECO:0000256" key="1">
    <source>
        <dbReference type="ARBA" id="ARBA00022603"/>
    </source>
</evidence>
<dbReference type="EMBL" id="HBDX01003194">
    <property type="protein sequence ID" value="CAD8222048.1"/>
    <property type="molecule type" value="Transcribed_RNA"/>
</dbReference>
<dbReference type="GO" id="GO:0016279">
    <property type="term" value="F:protein-lysine N-methyltransferase activity"/>
    <property type="evidence" value="ECO:0007669"/>
    <property type="project" value="TreeGrafter"/>
</dbReference>
<dbReference type="PANTHER" id="PTHR13271">
    <property type="entry name" value="UNCHARACTERIZED PUTATIVE METHYLTRANSFERASE"/>
    <property type="match status" value="1"/>
</dbReference>
<dbReference type="InterPro" id="IPR015353">
    <property type="entry name" value="Rubisco_LSMT_subst-bd"/>
</dbReference>
<evidence type="ECO:0000259" key="4">
    <source>
        <dbReference type="Pfam" id="PF09273"/>
    </source>
</evidence>
<dbReference type="SUPFAM" id="SSF82199">
    <property type="entry name" value="SET domain"/>
    <property type="match status" value="1"/>
</dbReference>
<dbReference type="InterPro" id="IPR046341">
    <property type="entry name" value="SET_dom_sf"/>
</dbReference>
<evidence type="ECO:0000256" key="3">
    <source>
        <dbReference type="ARBA" id="ARBA00022691"/>
    </source>
</evidence>
<dbReference type="AlphaFoldDB" id="A0A7R9T1N0"/>
<keyword evidence="3" id="KW-0949">S-adenosyl-L-methionine</keyword>
<dbReference type="Gene3D" id="3.90.1410.10">
    <property type="entry name" value="set domain protein methyltransferase, domain 1"/>
    <property type="match status" value="1"/>
</dbReference>
<dbReference type="PANTHER" id="PTHR13271:SF151">
    <property type="entry name" value="SET DOMAIN-CONTAINING PROTEIN 4"/>
    <property type="match status" value="1"/>
</dbReference>
<dbReference type="Gene3D" id="3.90.1420.10">
    <property type="entry name" value="Rubisco LSMT, substrate-binding domain"/>
    <property type="match status" value="1"/>
</dbReference>
<keyword evidence="1" id="KW-0489">Methyltransferase</keyword>
<dbReference type="InterPro" id="IPR050600">
    <property type="entry name" value="SETD3_SETD6_MTase"/>
</dbReference>
<protein>
    <recommendedName>
        <fullName evidence="4">Rubisco LSMT substrate-binding domain-containing protein</fullName>
    </recommendedName>
</protein>
<proteinExistence type="predicted"/>